<protein>
    <submittedName>
        <fullName evidence="2">Uncharacterized protein LOC120268948 isoform X2</fullName>
    </submittedName>
</protein>
<accession>A0AB40BZ73</accession>
<keyword evidence="1" id="KW-1185">Reference proteome</keyword>
<gene>
    <name evidence="2" type="primary">LOC120268948</name>
</gene>
<dbReference type="AlphaFoldDB" id="A0AB40BZ73"/>
<evidence type="ECO:0000313" key="1">
    <source>
        <dbReference type="Proteomes" id="UP001515500"/>
    </source>
</evidence>
<name>A0AB40BZ73_DIOCR</name>
<reference evidence="2" key="1">
    <citation type="submission" date="2025-08" db="UniProtKB">
        <authorList>
            <consortium name="RefSeq"/>
        </authorList>
    </citation>
    <scope>IDENTIFICATION</scope>
</reference>
<dbReference type="RefSeq" id="XP_039132155.1">
    <property type="nucleotide sequence ID" value="XM_039276221.1"/>
</dbReference>
<sequence length="85" mass="9570">MEVRSEVMIRPLLPVMVRVADRPRRTLKKGIGAQQAFSTANLVKQLNLKGNQARAQFASQSQNSSDSKFLEQGGCYFDRERHSSC</sequence>
<dbReference type="Proteomes" id="UP001515500">
    <property type="component" value="Chromosome 9"/>
</dbReference>
<organism evidence="1 2">
    <name type="scientific">Dioscorea cayennensis subsp. rotundata</name>
    <name type="common">White Guinea yam</name>
    <name type="synonym">Dioscorea rotundata</name>
    <dbReference type="NCBI Taxonomy" id="55577"/>
    <lineage>
        <taxon>Eukaryota</taxon>
        <taxon>Viridiplantae</taxon>
        <taxon>Streptophyta</taxon>
        <taxon>Embryophyta</taxon>
        <taxon>Tracheophyta</taxon>
        <taxon>Spermatophyta</taxon>
        <taxon>Magnoliopsida</taxon>
        <taxon>Liliopsida</taxon>
        <taxon>Dioscoreales</taxon>
        <taxon>Dioscoreaceae</taxon>
        <taxon>Dioscorea</taxon>
    </lineage>
</organism>
<dbReference type="GeneID" id="120268948"/>
<proteinExistence type="predicted"/>
<evidence type="ECO:0000313" key="2">
    <source>
        <dbReference type="RefSeq" id="XP_039132155.1"/>
    </source>
</evidence>